<dbReference type="SUPFAM" id="SSF101898">
    <property type="entry name" value="NHL repeat"/>
    <property type="match status" value="1"/>
</dbReference>
<feature type="signal peptide" evidence="2">
    <location>
        <begin position="1"/>
        <end position="26"/>
    </location>
</feature>
<gene>
    <name evidence="4" type="ORF">GGR31_000220</name>
</gene>
<evidence type="ECO:0000313" key="5">
    <source>
        <dbReference type="Proteomes" id="UP001257659"/>
    </source>
</evidence>
<organism evidence="4 5">
    <name type="scientific">Mesonia maritima</name>
    <dbReference type="NCBI Taxonomy" id="1793873"/>
    <lineage>
        <taxon>Bacteria</taxon>
        <taxon>Pseudomonadati</taxon>
        <taxon>Bacteroidota</taxon>
        <taxon>Flavobacteriia</taxon>
        <taxon>Flavobacteriales</taxon>
        <taxon>Flavobacteriaceae</taxon>
        <taxon>Mesonia</taxon>
    </lineage>
</organism>
<accession>A0ABU1K1W9</accession>
<proteinExistence type="predicted"/>
<reference evidence="4 5" key="1">
    <citation type="submission" date="2023-07" db="EMBL/GenBank/DDBJ databases">
        <title>Genomic Encyclopedia of Type Strains, Phase IV (KMG-IV): sequencing the most valuable type-strain genomes for metagenomic binning, comparative biology and taxonomic classification.</title>
        <authorList>
            <person name="Goeker M."/>
        </authorList>
    </citation>
    <scope>NUCLEOTIDE SEQUENCE [LARGE SCALE GENOMIC DNA]</scope>
    <source>
        <strain evidence="4 5">DSM 102814</strain>
    </source>
</reference>
<name>A0ABU1K1W9_9FLAO</name>
<comment type="caution">
    <text evidence="4">The sequence shown here is derived from an EMBL/GenBank/DDBJ whole genome shotgun (WGS) entry which is preliminary data.</text>
</comment>
<dbReference type="NCBIfam" id="TIGR04183">
    <property type="entry name" value="Por_Secre_tail"/>
    <property type="match status" value="1"/>
</dbReference>
<dbReference type="Gene3D" id="2.130.10.10">
    <property type="entry name" value="YVTN repeat-like/Quinoprotein amine dehydrogenase"/>
    <property type="match status" value="1"/>
</dbReference>
<feature type="domain" description="Secretion system C-terminal sorting" evidence="3">
    <location>
        <begin position="335"/>
        <end position="402"/>
    </location>
</feature>
<evidence type="ECO:0000256" key="2">
    <source>
        <dbReference type="SAM" id="SignalP"/>
    </source>
</evidence>
<feature type="chain" id="PRO_5045174150" description="Secretion system C-terminal sorting domain-containing protein" evidence="2">
    <location>
        <begin position="27"/>
        <end position="404"/>
    </location>
</feature>
<sequence length="404" mass="43531">MKTSTKQYRILLVSFFIGLCSTVLTAQDIYVAGNEYQGAAKLWTNGTPQDLTDGVNFGNAWSVFVDDGDVYVAGTEENNTGIRVAKLWINGTPQSLTDGTLNAEARSVFVYNGNIYVAGDESGTAKLWTNGTPQDLTDGATYGRASSVYVDNGDIYVAGKEGDIAKVWKNGSPQDLTDGTQSAEALSVFVDNGDVYVAGKEFNGTNNIAKLWTNGTPQDLTDGTDDAYAKSVYVANGNVYVAGNEFNNGTGKAKLWKNDNPQSLILDNQGSSDAKSVVVYNSDVYVAGEEGNLVKVWINGTPQTISDGSTYAYAYSVFVTNSLGVSDMTENHFTLYPNPVQDILHVEIPLGNIQKTSLFSITGQRLKTWKGKTDVNLSQFAPGSYFVKITAQDGKTVVKQVVKK</sequence>
<dbReference type="Pfam" id="PF18962">
    <property type="entry name" value="Por_Secre_tail"/>
    <property type="match status" value="1"/>
</dbReference>
<dbReference type="InterPro" id="IPR026444">
    <property type="entry name" value="Secre_tail"/>
</dbReference>
<keyword evidence="5" id="KW-1185">Reference proteome</keyword>
<dbReference type="EMBL" id="JAVDQA010000001">
    <property type="protein sequence ID" value="MDR6299604.1"/>
    <property type="molecule type" value="Genomic_DNA"/>
</dbReference>
<protein>
    <recommendedName>
        <fullName evidence="3">Secretion system C-terminal sorting domain-containing protein</fullName>
    </recommendedName>
</protein>
<keyword evidence="1 2" id="KW-0732">Signal</keyword>
<evidence type="ECO:0000313" key="4">
    <source>
        <dbReference type="EMBL" id="MDR6299604.1"/>
    </source>
</evidence>
<dbReference type="Proteomes" id="UP001257659">
    <property type="component" value="Unassembled WGS sequence"/>
</dbReference>
<evidence type="ECO:0000256" key="1">
    <source>
        <dbReference type="ARBA" id="ARBA00022729"/>
    </source>
</evidence>
<dbReference type="RefSeq" id="WP_309726440.1">
    <property type="nucleotide sequence ID" value="NZ_JAVDQA010000001.1"/>
</dbReference>
<dbReference type="InterPro" id="IPR015943">
    <property type="entry name" value="WD40/YVTN_repeat-like_dom_sf"/>
</dbReference>
<evidence type="ECO:0000259" key="3">
    <source>
        <dbReference type="Pfam" id="PF18962"/>
    </source>
</evidence>